<feature type="compositionally biased region" description="Basic residues" evidence="1">
    <location>
        <begin position="107"/>
        <end position="120"/>
    </location>
</feature>
<sequence length="120" mass="13411">MAAVAVQQTEAVQPGQEGDSWMIEPERKLLEAKGLTTGRAILRGDRPTFHILVVNLENRPTFVHQGTVLGERAEIEEDMVEFEGMVETEGFSKLTKEAETEGGSRETRKKSRQQKGSRAR</sequence>
<feature type="compositionally biased region" description="Basic and acidic residues" evidence="1">
    <location>
        <begin position="94"/>
        <end position="106"/>
    </location>
</feature>
<organism evidence="2 3">
    <name type="scientific">Daphnia galeata</name>
    <dbReference type="NCBI Taxonomy" id="27404"/>
    <lineage>
        <taxon>Eukaryota</taxon>
        <taxon>Metazoa</taxon>
        <taxon>Ecdysozoa</taxon>
        <taxon>Arthropoda</taxon>
        <taxon>Crustacea</taxon>
        <taxon>Branchiopoda</taxon>
        <taxon>Diplostraca</taxon>
        <taxon>Cladocera</taxon>
        <taxon>Anomopoda</taxon>
        <taxon>Daphniidae</taxon>
        <taxon>Daphnia</taxon>
    </lineage>
</organism>
<proteinExistence type="predicted"/>
<accession>A0A8J2RIL3</accession>
<feature type="region of interest" description="Disordered" evidence="1">
    <location>
        <begin position="86"/>
        <end position="120"/>
    </location>
</feature>
<reference evidence="2" key="1">
    <citation type="submission" date="2021-11" db="EMBL/GenBank/DDBJ databases">
        <authorList>
            <person name="Schell T."/>
        </authorList>
    </citation>
    <scope>NUCLEOTIDE SEQUENCE</scope>
    <source>
        <strain evidence="2">M5</strain>
    </source>
</reference>
<dbReference type="OrthoDB" id="6401568at2759"/>
<dbReference type="AlphaFoldDB" id="A0A8J2RIL3"/>
<feature type="region of interest" description="Disordered" evidence="1">
    <location>
        <begin position="1"/>
        <end position="20"/>
    </location>
</feature>
<keyword evidence="3" id="KW-1185">Reference proteome</keyword>
<dbReference type="EMBL" id="CAKKLH010000095">
    <property type="protein sequence ID" value="CAH0102860.1"/>
    <property type="molecule type" value="Genomic_DNA"/>
</dbReference>
<evidence type="ECO:0000313" key="3">
    <source>
        <dbReference type="Proteomes" id="UP000789390"/>
    </source>
</evidence>
<comment type="caution">
    <text evidence="2">The sequence shown here is derived from an EMBL/GenBank/DDBJ whole genome shotgun (WGS) entry which is preliminary data.</text>
</comment>
<evidence type="ECO:0000256" key="1">
    <source>
        <dbReference type="SAM" id="MobiDB-lite"/>
    </source>
</evidence>
<protein>
    <submittedName>
        <fullName evidence="2">Uncharacterized protein</fullName>
    </submittedName>
</protein>
<feature type="compositionally biased region" description="Low complexity" evidence="1">
    <location>
        <begin position="1"/>
        <end position="13"/>
    </location>
</feature>
<evidence type="ECO:0000313" key="2">
    <source>
        <dbReference type="EMBL" id="CAH0102860.1"/>
    </source>
</evidence>
<gene>
    <name evidence="2" type="ORF">DGAL_LOCUS5384</name>
</gene>
<dbReference type="Proteomes" id="UP000789390">
    <property type="component" value="Unassembled WGS sequence"/>
</dbReference>
<name>A0A8J2RIL3_9CRUS</name>